<proteinExistence type="predicted"/>
<dbReference type="GO" id="GO:0005634">
    <property type="term" value="C:nucleus"/>
    <property type="evidence" value="ECO:0007669"/>
    <property type="project" value="UniProtKB-SubCell"/>
</dbReference>
<dbReference type="InterPro" id="IPR012337">
    <property type="entry name" value="RNaseH-like_sf"/>
</dbReference>
<keyword evidence="3" id="KW-0863">Zinc-finger</keyword>
<dbReference type="InParanoid" id="A0A6P7GQJ3"/>
<dbReference type="GO" id="GO:0008270">
    <property type="term" value="F:zinc ion binding"/>
    <property type="evidence" value="ECO:0007669"/>
    <property type="project" value="UniProtKB-KW"/>
</dbReference>
<evidence type="ECO:0000256" key="2">
    <source>
        <dbReference type="ARBA" id="ARBA00022723"/>
    </source>
</evidence>
<dbReference type="PANTHER" id="PTHR46481">
    <property type="entry name" value="ZINC FINGER BED DOMAIN-CONTAINING PROTEIN 4"/>
    <property type="match status" value="1"/>
</dbReference>
<reference evidence="6" key="1">
    <citation type="submission" date="2025-08" db="UniProtKB">
        <authorList>
            <consortium name="RefSeq"/>
        </authorList>
    </citation>
    <scope>IDENTIFICATION</scope>
    <source>
        <tissue evidence="6">Whole insect</tissue>
    </source>
</reference>
<evidence type="ECO:0000313" key="6">
    <source>
        <dbReference type="RefSeq" id="XP_028152171.1"/>
    </source>
</evidence>
<dbReference type="InterPro" id="IPR052035">
    <property type="entry name" value="ZnF_BED_domain_contain"/>
</dbReference>
<protein>
    <submittedName>
        <fullName evidence="6">Uncharacterized protein LOC114345562</fullName>
    </submittedName>
</protein>
<evidence type="ECO:0000256" key="3">
    <source>
        <dbReference type="ARBA" id="ARBA00022771"/>
    </source>
</evidence>
<name>A0A6P7GQJ3_DIAVI</name>
<organism evidence="6">
    <name type="scientific">Diabrotica virgifera virgifera</name>
    <name type="common">western corn rootworm</name>
    <dbReference type="NCBI Taxonomy" id="50390"/>
    <lineage>
        <taxon>Eukaryota</taxon>
        <taxon>Metazoa</taxon>
        <taxon>Ecdysozoa</taxon>
        <taxon>Arthropoda</taxon>
        <taxon>Hexapoda</taxon>
        <taxon>Insecta</taxon>
        <taxon>Pterygota</taxon>
        <taxon>Neoptera</taxon>
        <taxon>Endopterygota</taxon>
        <taxon>Coleoptera</taxon>
        <taxon>Polyphaga</taxon>
        <taxon>Cucujiformia</taxon>
        <taxon>Chrysomeloidea</taxon>
        <taxon>Chrysomelidae</taxon>
        <taxon>Galerucinae</taxon>
        <taxon>Diabroticina</taxon>
        <taxon>Diabroticites</taxon>
        <taxon>Diabrotica</taxon>
    </lineage>
</organism>
<evidence type="ECO:0000256" key="1">
    <source>
        <dbReference type="ARBA" id="ARBA00004123"/>
    </source>
</evidence>
<keyword evidence="4" id="KW-0862">Zinc</keyword>
<dbReference type="RefSeq" id="XP_028152171.1">
    <property type="nucleotide sequence ID" value="XM_028296370.1"/>
</dbReference>
<accession>A0A6P7GQJ3</accession>
<dbReference type="AlphaFoldDB" id="A0A6P7GQJ3"/>
<dbReference type="PANTHER" id="PTHR46481:SF10">
    <property type="entry name" value="ZINC FINGER BED DOMAIN-CONTAINING PROTEIN 39"/>
    <property type="match status" value="1"/>
</dbReference>
<comment type="subcellular location">
    <subcellularLocation>
        <location evidence="1">Nucleus</location>
    </subcellularLocation>
</comment>
<dbReference type="SUPFAM" id="SSF53098">
    <property type="entry name" value="Ribonuclease H-like"/>
    <property type="match status" value="1"/>
</dbReference>
<evidence type="ECO:0000256" key="4">
    <source>
        <dbReference type="ARBA" id="ARBA00022833"/>
    </source>
</evidence>
<keyword evidence="2" id="KW-0479">Metal-binding</keyword>
<gene>
    <name evidence="6" type="primary">LOC114345562</name>
</gene>
<sequence length="160" mass="19032">MICAAHTLQLAIQDALSQDKQIGKVILDARRVVRVLRTQTFLYMLRKQNLKKPIIDCQTRWGSTFDMLKRLLEFKSFCTEMELTRVNKFKNLSESHWDKIREIVSVLEPVQKCTIKLQYEQLTIVSFFSDWQECKLCTEKLGFAFARQILNNTKKREKYY</sequence>
<keyword evidence="5" id="KW-0539">Nucleus</keyword>
<evidence type="ECO:0000256" key="5">
    <source>
        <dbReference type="ARBA" id="ARBA00023242"/>
    </source>
</evidence>